<keyword evidence="1" id="KW-0489">Methyltransferase</keyword>
<accession>A0A840ZRV9</accession>
<keyword evidence="2" id="KW-1185">Reference proteome</keyword>
<organism evidence="1 2">
    <name type="scientific">Methylorubrum rhodinum</name>
    <dbReference type="NCBI Taxonomy" id="29428"/>
    <lineage>
        <taxon>Bacteria</taxon>
        <taxon>Pseudomonadati</taxon>
        <taxon>Pseudomonadota</taxon>
        <taxon>Alphaproteobacteria</taxon>
        <taxon>Hyphomicrobiales</taxon>
        <taxon>Methylobacteriaceae</taxon>
        <taxon>Methylorubrum</taxon>
    </lineage>
</organism>
<dbReference type="SUPFAM" id="SSF53335">
    <property type="entry name" value="S-adenosyl-L-methionine-dependent methyltransferases"/>
    <property type="match status" value="1"/>
</dbReference>
<gene>
    <name evidence="1" type="ORF">HNR00_004601</name>
</gene>
<name>A0A840ZRV9_9HYPH</name>
<proteinExistence type="predicted"/>
<dbReference type="RefSeq" id="WP_183573319.1">
    <property type="nucleotide sequence ID" value="NZ_JACHOP010000029.1"/>
</dbReference>
<dbReference type="GO" id="GO:0008168">
    <property type="term" value="F:methyltransferase activity"/>
    <property type="evidence" value="ECO:0007669"/>
    <property type="project" value="UniProtKB-KW"/>
</dbReference>
<evidence type="ECO:0000313" key="1">
    <source>
        <dbReference type="EMBL" id="MBB5759864.1"/>
    </source>
</evidence>
<protein>
    <submittedName>
        <fullName evidence="1">SAM-dependent methyltransferase</fullName>
    </submittedName>
</protein>
<dbReference type="Proteomes" id="UP000583454">
    <property type="component" value="Unassembled WGS sequence"/>
</dbReference>
<comment type="caution">
    <text evidence="1">The sequence shown here is derived from an EMBL/GenBank/DDBJ whole genome shotgun (WGS) entry which is preliminary data.</text>
</comment>
<reference evidence="1 2" key="1">
    <citation type="submission" date="2020-08" db="EMBL/GenBank/DDBJ databases">
        <title>Genomic Encyclopedia of Type Strains, Phase IV (KMG-IV): sequencing the most valuable type-strain genomes for metagenomic binning, comparative biology and taxonomic classification.</title>
        <authorList>
            <person name="Goeker M."/>
        </authorList>
    </citation>
    <scope>NUCLEOTIDE SEQUENCE [LARGE SCALE GENOMIC DNA]</scope>
    <source>
        <strain evidence="1 2">DSM 2163</strain>
    </source>
</reference>
<sequence>MDRRQRVLNLVLPRGRTGVEIGPLAHPLILKSDGEMGGEVLYADHMPTDGLRHHYRQHPTLGPSGIDGIVPVDIVLGEGGLPEALGERGPVDYIVASHVVEHIPDPLGWLAEAATTLREGGVFCLIVPDKRFTFDHFRTPTSVGALLAARLAGLRKPPLSIVYEHFARACAIDRRAVWQGRPVAMRPLTGGPAAAFEAVERIARDGSYTDVHCSVFTPFSFAVALEEVLSLGLLPFECATLEPTRTREDEFFVLLRKRSEMAPAARAATVPRLDPRRHDALPKPQLGARLAAALGLRRGTP</sequence>
<dbReference type="AlphaFoldDB" id="A0A840ZRV9"/>
<dbReference type="Pfam" id="PF13489">
    <property type="entry name" value="Methyltransf_23"/>
    <property type="match status" value="1"/>
</dbReference>
<keyword evidence="1" id="KW-0808">Transferase</keyword>
<evidence type="ECO:0000313" key="2">
    <source>
        <dbReference type="Proteomes" id="UP000583454"/>
    </source>
</evidence>
<dbReference type="GO" id="GO:0032259">
    <property type="term" value="P:methylation"/>
    <property type="evidence" value="ECO:0007669"/>
    <property type="project" value="UniProtKB-KW"/>
</dbReference>
<dbReference type="Gene3D" id="3.40.50.150">
    <property type="entry name" value="Vaccinia Virus protein VP39"/>
    <property type="match status" value="1"/>
</dbReference>
<dbReference type="InterPro" id="IPR029063">
    <property type="entry name" value="SAM-dependent_MTases_sf"/>
</dbReference>
<dbReference type="EMBL" id="JACHOP010000029">
    <property type="protein sequence ID" value="MBB5759864.1"/>
    <property type="molecule type" value="Genomic_DNA"/>
</dbReference>